<evidence type="ECO:0008006" key="3">
    <source>
        <dbReference type="Google" id="ProtNLM"/>
    </source>
</evidence>
<reference evidence="1 2" key="1">
    <citation type="submission" date="2018-10" db="EMBL/GenBank/DDBJ databases">
        <title>A high-quality apple genome assembly.</title>
        <authorList>
            <person name="Hu J."/>
        </authorList>
    </citation>
    <scope>NUCLEOTIDE SEQUENCE [LARGE SCALE GENOMIC DNA]</scope>
    <source>
        <strain evidence="2">cv. HFTH1</strain>
        <tissue evidence="1">Young leaf</tissue>
    </source>
</reference>
<evidence type="ECO:0000313" key="1">
    <source>
        <dbReference type="EMBL" id="RXH71084.1"/>
    </source>
</evidence>
<gene>
    <name evidence="1" type="ORF">DVH24_015706</name>
</gene>
<evidence type="ECO:0000313" key="2">
    <source>
        <dbReference type="Proteomes" id="UP000290289"/>
    </source>
</evidence>
<dbReference type="AlphaFoldDB" id="A0A498HLA8"/>
<organism evidence="1 2">
    <name type="scientific">Malus domestica</name>
    <name type="common">Apple</name>
    <name type="synonym">Pyrus malus</name>
    <dbReference type="NCBI Taxonomy" id="3750"/>
    <lineage>
        <taxon>Eukaryota</taxon>
        <taxon>Viridiplantae</taxon>
        <taxon>Streptophyta</taxon>
        <taxon>Embryophyta</taxon>
        <taxon>Tracheophyta</taxon>
        <taxon>Spermatophyta</taxon>
        <taxon>Magnoliopsida</taxon>
        <taxon>eudicotyledons</taxon>
        <taxon>Gunneridae</taxon>
        <taxon>Pentapetalae</taxon>
        <taxon>rosids</taxon>
        <taxon>fabids</taxon>
        <taxon>Rosales</taxon>
        <taxon>Rosaceae</taxon>
        <taxon>Amygdaloideae</taxon>
        <taxon>Maleae</taxon>
        <taxon>Malus</taxon>
    </lineage>
</organism>
<comment type="caution">
    <text evidence="1">The sequence shown here is derived from an EMBL/GenBank/DDBJ whole genome shotgun (WGS) entry which is preliminary data.</text>
</comment>
<sequence>MCKGDADCFNHLRLHCPLVYPLWTRLFTETILNWAICESCVELLCEKPKSFGGNKRGMMLDMCCSENILCCLDVENLEIMKVLRPNCCLSPCWCIMGKMKEENVDPLFVCWPVALICDTHYSRRQGLLGSAKEKRPKCYGAFVGWFYMDYLMERNRRILNDK</sequence>
<name>A0A498HLA8_MALDO</name>
<accession>A0A498HLA8</accession>
<proteinExistence type="predicted"/>
<dbReference type="Proteomes" id="UP000290289">
    <property type="component" value="Chromosome 16"/>
</dbReference>
<keyword evidence="2" id="KW-1185">Reference proteome</keyword>
<dbReference type="EMBL" id="RDQH01000342">
    <property type="protein sequence ID" value="RXH71084.1"/>
    <property type="molecule type" value="Genomic_DNA"/>
</dbReference>
<protein>
    <recommendedName>
        <fullName evidence="3">Reverse transcriptase zinc-binding domain-containing protein</fullName>
    </recommendedName>
</protein>